<gene>
    <name evidence="3" type="ORF">CELE_Y20C6A.1</name>
    <name evidence="3 5" type="ORF">Y20C6A.1</name>
</gene>
<dbReference type="InterPro" id="IPR002900">
    <property type="entry name" value="DUF38/FTH_CAE_spp"/>
</dbReference>
<feature type="domain" description="DUF38" evidence="2">
    <location>
        <begin position="479"/>
        <end position="618"/>
    </location>
</feature>
<dbReference type="RefSeq" id="NP_001256742.1">
    <property type="nucleotide sequence ID" value="NM_001269813.1"/>
</dbReference>
<dbReference type="AGR" id="WB:WBGene00012491"/>
<keyword evidence="4" id="KW-1185">Reference proteome</keyword>
<feature type="domain" description="DUF38" evidence="2">
    <location>
        <begin position="131"/>
        <end position="265"/>
    </location>
</feature>
<dbReference type="OrthoDB" id="5911267at2759"/>
<protein>
    <submittedName>
        <fullName evidence="3">F-box domain-containing protein</fullName>
    </submittedName>
</protein>
<dbReference type="CTD" id="180151"/>
<dbReference type="FunCoup" id="G5EFW4">
    <property type="interactions" value="179"/>
</dbReference>
<dbReference type="HOGENOM" id="CLU_011180_0_0_1"/>
<evidence type="ECO:0000313" key="3">
    <source>
        <dbReference type="EMBL" id="CBM41241.1"/>
    </source>
</evidence>
<evidence type="ECO:0000259" key="2">
    <source>
        <dbReference type="Pfam" id="PF01827"/>
    </source>
</evidence>
<proteinExistence type="predicted"/>
<sequence length="1033" mass="119358">MTENDYSADQSQILQSSLAQLDAFQDIDVRLEIREDQIKLILETETPLKSGTIEVRNVWIAYRPTDNGCLIENNDQQEFVDRLEFFDVSVLHLEHALGTMDVLKKFSVISVKKSQDEPTPSVQDLQTNAIFLENLNRMLTSRQKPLNAFAFEVNLWQEPFNNHAAIMMSHLNSNLLNTIILSTPIPGTHLKLDAIVTLEQWLNGKEVKMNNLSTDLKFDAFFHFAKVSTGMYPNTYSELTLLKNHFLNHETPEYFELNYPESFNNRRVVKTSELFGKLFHVKLQPNGELYSKKWYFPVGDGEEFYVLVKYRPKRKNGTQFVFRRVKAADKPPDPEVGNEDQNRVPTDPIITRSAILPPIKTEIENAEDHALALMIHESQIMIDMILAAVPNYIRRAVTTQTMNETKNIRISYKPRGDWCIIDSDQKQEVSQSPVCKVSVLHLEYLLRSIPVLWSFSIASITNLELDGSNEILLQIHKTLLDTVETMLRERSSKLKVNTFVVTLSEKPINEHLPGIMACLEPRVLKEIILTGDKGELHCDGLVNLEQWKNASLLSINNFYVKAAISNFLHFQEVRVTFAKLTYDDLIMLKEHFLVNEKPSTFELNFNRYAKTSEISNDTNNVEPHEVFGETEHVEYKNGEELYRKIWYFPHEVHTSYDLRIEYCNTKDYTFQFGFVEAEVNPQHVNSDFNLLSLISTNYQAMKSIIEKCSFVTILSLRKVCKNLRNFIDTAHFDFPERNIWITFDGKDSMLEIITPEGKTSLTYKKNPIGCKLLAYPPIPYGSDFIATRMMPDNTPLDCCMSDLKQILKHQKTPISKLAFTLRSIDDEYIHKLKEILKAHETPLKVKCIVMLGVDLPIIRRILSYLDKNELKMIFLNYDAYSRVEEEELDTTKLVELDQWKMAEELRVLDCGLSFSVENIGHFLKVEVTLRTISVEDLVYLKEIFKTSSANRNFNIKSRSFDAGDLVPTLGASSSDTKEGVIHKKWFFKMKIDRQRAVCIDYLERIAGEREITVFVFSHVEISDVPANTLRWEQ</sequence>
<feature type="domain" description="F-box" evidence="1">
    <location>
        <begin position="701"/>
        <end position="733"/>
    </location>
</feature>
<dbReference type="AlphaFoldDB" id="G5EFW4"/>
<dbReference type="ExpressionAtlas" id="G5EFW4">
    <property type="expression patterns" value="baseline and differential"/>
</dbReference>
<evidence type="ECO:0000259" key="1">
    <source>
        <dbReference type="Pfam" id="PF00646"/>
    </source>
</evidence>
<dbReference type="Pfam" id="PF01827">
    <property type="entry name" value="FTH"/>
    <property type="match status" value="3"/>
</dbReference>
<dbReference type="PhylomeDB" id="G5EFW4"/>
<organism evidence="3 4">
    <name type="scientific">Caenorhabditis elegans</name>
    <dbReference type="NCBI Taxonomy" id="6239"/>
    <lineage>
        <taxon>Eukaryota</taxon>
        <taxon>Metazoa</taxon>
        <taxon>Ecdysozoa</taxon>
        <taxon>Nematoda</taxon>
        <taxon>Chromadorea</taxon>
        <taxon>Rhabditida</taxon>
        <taxon>Rhabditina</taxon>
        <taxon>Rhabditomorpha</taxon>
        <taxon>Rhabditoidea</taxon>
        <taxon>Rhabditidae</taxon>
        <taxon>Peloderinae</taxon>
        <taxon>Caenorhabditis</taxon>
    </lineage>
</organism>
<dbReference type="InterPro" id="IPR001810">
    <property type="entry name" value="F-box_dom"/>
</dbReference>
<dbReference type="InParanoid" id="G5EFW4"/>
<evidence type="ECO:0000313" key="5">
    <source>
        <dbReference type="WormBase" id="Y20C6A.1b"/>
    </source>
</evidence>
<dbReference type="Proteomes" id="UP000001940">
    <property type="component" value="Chromosome V"/>
</dbReference>
<name>G5EFW4_CAEEL</name>
<dbReference type="eggNOG" id="ENOG502TJQP">
    <property type="taxonomic scope" value="Eukaryota"/>
</dbReference>
<reference evidence="3 4" key="1">
    <citation type="journal article" date="1998" name="Science">
        <title>Genome sequence of the nematode C. elegans: a platform for investigating biology.</title>
        <authorList>
            <consortium name="The C. elegans sequencing consortium"/>
            <person name="Sulson J.E."/>
            <person name="Waterston R."/>
        </authorList>
    </citation>
    <scope>NUCLEOTIDE SEQUENCE [LARGE SCALE GENOMIC DNA]</scope>
    <source>
        <strain evidence="3 4">Bristol N2</strain>
    </source>
</reference>
<dbReference type="Bgee" id="WBGene00012491">
    <property type="expression patterns" value="Expressed in adult organism and 1 other cell type or tissue"/>
</dbReference>
<evidence type="ECO:0000313" key="4">
    <source>
        <dbReference type="Proteomes" id="UP000001940"/>
    </source>
</evidence>
<dbReference type="EMBL" id="BX284605">
    <property type="protein sequence ID" value="CBM41241.1"/>
    <property type="molecule type" value="Genomic_DNA"/>
</dbReference>
<feature type="domain" description="DUF38" evidence="2">
    <location>
        <begin position="828"/>
        <end position="964"/>
    </location>
</feature>
<dbReference type="PaxDb" id="6239-Y20C6A.1b"/>
<dbReference type="Pfam" id="PF00646">
    <property type="entry name" value="F-box"/>
    <property type="match status" value="1"/>
</dbReference>
<dbReference type="GeneID" id="180151"/>
<dbReference type="PANTHER" id="PTHR23014:SF1">
    <property type="entry name" value="DUF38 DOMAIN-CONTAINING PROTEIN-RELATED"/>
    <property type="match status" value="1"/>
</dbReference>
<dbReference type="PANTHER" id="PTHR23014">
    <property type="entry name" value="F-BOX A PROTEIN"/>
    <property type="match status" value="1"/>
</dbReference>
<dbReference type="WormBase" id="Y20C6A.1b">
    <property type="protein sequence ID" value="CE45116"/>
    <property type="gene ID" value="WBGene00012491"/>
</dbReference>
<accession>G5EFW4</accession>